<dbReference type="EMBL" id="JAWJWF010000001">
    <property type="protein sequence ID" value="KAK6641937.1"/>
    <property type="molecule type" value="Genomic_DNA"/>
</dbReference>
<evidence type="ECO:0000313" key="2">
    <source>
        <dbReference type="EMBL" id="KAK6641937.1"/>
    </source>
</evidence>
<comment type="caution">
    <text evidence="2">The sequence shown here is derived from an EMBL/GenBank/DDBJ whole genome shotgun (WGS) entry which is preliminary data.</text>
</comment>
<gene>
    <name evidence="2" type="ORF">RUM44_013657</name>
</gene>
<reference evidence="2 3" key="1">
    <citation type="submission" date="2023-09" db="EMBL/GenBank/DDBJ databases">
        <title>Genomes of two closely related lineages of the louse Polyplax serrata with different host specificities.</title>
        <authorList>
            <person name="Martinu J."/>
            <person name="Tarabai H."/>
            <person name="Stefka J."/>
            <person name="Hypsa V."/>
        </authorList>
    </citation>
    <scope>NUCLEOTIDE SEQUENCE [LARGE SCALE GENOMIC DNA]</scope>
    <source>
        <strain evidence="2">98ZLc_SE</strain>
    </source>
</reference>
<protein>
    <submittedName>
        <fullName evidence="2">Uncharacterized protein</fullName>
    </submittedName>
</protein>
<feature type="compositionally biased region" description="Low complexity" evidence="1">
    <location>
        <begin position="107"/>
        <end position="123"/>
    </location>
</feature>
<keyword evidence="3" id="KW-1185">Reference proteome</keyword>
<evidence type="ECO:0000313" key="3">
    <source>
        <dbReference type="Proteomes" id="UP001359485"/>
    </source>
</evidence>
<feature type="compositionally biased region" description="Basic residues" evidence="1">
    <location>
        <begin position="97"/>
        <end position="106"/>
    </location>
</feature>
<feature type="compositionally biased region" description="Basic residues" evidence="1">
    <location>
        <begin position="57"/>
        <end position="68"/>
    </location>
</feature>
<evidence type="ECO:0000256" key="1">
    <source>
        <dbReference type="SAM" id="MobiDB-lite"/>
    </source>
</evidence>
<dbReference type="Proteomes" id="UP001359485">
    <property type="component" value="Unassembled WGS sequence"/>
</dbReference>
<sequence>MRTPWNPRGSSCRRGGTTAILAESDLFHAYGQIEQKKKNPSVSKWDDVCPPEAKSIQTRRSHNKRNKRTPAQIATRLTRSATPGVGVDTSLSSSSSSRRRRRRRRSSSSSSSSSSGSSSRGWE</sequence>
<name>A0ABR1BIW4_POLSC</name>
<proteinExistence type="predicted"/>
<organism evidence="2 3">
    <name type="scientific">Polyplax serrata</name>
    <name type="common">Common mouse louse</name>
    <dbReference type="NCBI Taxonomy" id="468196"/>
    <lineage>
        <taxon>Eukaryota</taxon>
        <taxon>Metazoa</taxon>
        <taxon>Ecdysozoa</taxon>
        <taxon>Arthropoda</taxon>
        <taxon>Hexapoda</taxon>
        <taxon>Insecta</taxon>
        <taxon>Pterygota</taxon>
        <taxon>Neoptera</taxon>
        <taxon>Paraneoptera</taxon>
        <taxon>Psocodea</taxon>
        <taxon>Troctomorpha</taxon>
        <taxon>Phthiraptera</taxon>
        <taxon>Anoplura</taxon>
        <taxon>Polyplacidae</taxon>
        <taxon>Polyplax</taxon>
    </lineage>
</organism>
<accession>A0ABR1BIW4</accession>
<feature type="region of interest" description="Disordered" evidence="1">
    <location>
        <begin position="35"/>
        <end position="123"/>
    </location>
</feature>